<dbReference type="Proteomes" id="UP001732700">
    <property type="component" value="Chromosome 7A"/>
</dbReference>
<sequence length="240" mass="26972">MSSAGKPILYSKWFSSCSHRVQIALNLKGVDFEYRATNPMTDPDYEKINPVNFVPALVDGDLVVSDSFAIILYMEDKYPQHPLLSQDLKNKALNLQIASIVCSSIQPLQSHAVISSYLGTMGADESLQMVRHYIDKGFRAIEKLLEGCDNKYATGDEVQMGDVFLAPQIHAGVTRFQIDMSKYPINKLTMSIPHFKPRFLKTNQMHLHPSNEDLDRAAYTIDLCVILVLLPVHINGLNFV</sequence>
<reference evidence="1" key="2">
    <citation type="submission" date="2025-09" db="UniProtKB">
        <authorList>
            <consortium name="EnsemblPlants"/>
        </authorList>
    </citation>
    <scope>IDENTIFICATION</scope>
</reference>
<proteinExistence type="predicted"/>
<dbReference type="EnsemblPlants" id="AVESA.00010b.r2.7AG1218190.1">
    <property type="protein sequence ID" value="AVESA.00010b.r2.7AG1218190.1.CDS"/>
    <property type="gene ID" value="AVESA.00010b.r2.7AG1218190"/>
</dbReference>
<evidence type="ECO:0000313" key="1">
    <source>
        <dbReference type="EnsemblPlants" id="AVESA.00010b.r2.7AG1218190.1.CDS"/>
    </source>
</evidence>
<evidence type="ECO:0000313" key="2">
    <source>
        <dbReference type="Proteomes" id="UP001732700"/>
    </source>
</evidence>
<organism evidence="1 2">
    <name type="scientific">Avena sativa</name>
    <name type="common">Oat</name>
    <dbReference type="NCBI Taxonomy" id="4498"/>
    <lineage>
        <taxon>Eukaryota</taxon>
        <taxon>Viridiplantae</taxon>
        <taxon>Streptophyta</taxon>
        <taxon>Embryophyta</taxon>
        <taxon>Tracheophyta</taxon>
        <taxon>Spermatophyta</taxon>
        <taxon>Magnoliopsida</taxon>
        <taxon>Liliopsida</taxon>
        <taxon>Poales</taxon>
        <taxon>Poaceae</taxon>
        <taxon>BOP clade</taxon>
        <taxon>Pooideae</taxon>
        <taxon>Poodae</taxon>
        <taxon>Poeae</taxon>
        <taxon>Poeae Chloroplast Group 1 (Aveneae type)</taxon>
        <taxon>Aveninae</taxon>
        <taxon>Avena</taxon>
    </lineage>
</organism>
<keyword evidence="2" id="KW-1185">Reference proteome</keyword>
<accession>A0ACD5ZSG9</accession>
<reference evidence="1" key="1">
    <citation type="submission" date="2021-05" db="EMBL/GenBank/DDBJ databases">
        <authorList>
            <person name="Scholz U."/>
            <person name="Mascher M."/>
            <person name="Fiebig A."/>
        </authorList>
    </citation>
    <scope>NUCLEOTIDE SEQUENCE [LARGE SCALE GENOMIC DNA]</scope>
</reference>
<name>A0ACD5ZSG9_AVESA</name>
<protein>
    <submittedName>
        <fullName evidence="1">Uncharacterized protein</fullName>
    </submittedName>
</protein>